<dbReference type="InterPro" id="IPR009057">
    <property type="entry name" value="Homeodomain-like_sf"/>
</dbReference>
<feature type="region of interest" description="Disordered" evidence="5">
    <location>
        <begin position="173"/>
        <end position="317"/>
    </location>
</feature>
<dbReference type="HOGENOM" id="CLU_602975_0_0_1"/>
<keyword evidence="1 4" id="KW-0238">DNA-binding</keyword>
<feature type="compositionally biased region" description="Polar residues" evidence="5">
    <location>
        <begin position="84"/>
        <end position="96"/>
    </location>
</feature>
<dbReference type="RefSeq" id="XP_016214359.1">
    <property type="nucleotide sequence ID" value="XM_016357567.1"/>
</dbReference>
<feature type="compositionally biased region" description="Pro residues" evidence="5">
    <location>
        <begin position="273"/>
        <end position="292"/>
    </location>
</feature>
<dbReference type="EMBL" id="KN847540">
    <property type="protein sequence ID" value="KIW04490.1"/>
    <property type="molecule type" value="Genomic_DNA"/>
</dbReference>
<dbReference type="GeneID" id="27312221"/>
<feature type="compositionally biased region" description="Low complexity" evidence="5">
    <location>
        <begin position="193"/>
        <end position="203"/>
    </location>
</feature>
<keyword evidence="3 4" id="KW-0539">Nucleus</keyword>
<dbReference type="Proteomes" id="UP000053259">
    <property type="component" value="Unassembled WGS sequence"/>
</dbReference>
<dbReference type="OrthoDB" id="10056939at2759"/>
<dbReference type="SMART" id="SM00389">
    <property type="entry name" value="HOX"/>
    <property type="match status" value="1"/>
</dbReference>
<dbReference type="SUPFAM" id="SSF46689">
    <property type="entry name" value="Homeodomain-like"/>
    <property type="match status" value="1"/>
</dbReference>
<feature type="compositionally biased region" description="Basic and acidic residues" evidence="5">
    <location>
        <begin position="45"/>
        <end position="62"/>
    </location>
</feature>
<dbReference type="VEuPathDB" id="FungiDB:PV09_04248"/>
<evidence type="ECO:0000256" key="2">
    <source>
        <dbReference type="ARBA" id="ARBA00023155"/>
    </source>
</evidence>
<dbReference type="GO" id="GO:0003677">
    <property type="term" value="F:DNA binding"/>
    <property type="evidence" value="ECO:0007669"/>
    <property type="project" value="UniProtKB-UniRule"/>
</dbReference>
<evidence type="ECO:0000256" key="3">
    <source>
        <dbReference type="ARBA" id="ARBA00023242"/>
    </source>
</evidence>
<evidence type="ECO:0000256" key="5">
    <source>
        <dbReference type="SAM" id="MobiDB-lite"/>
    </source>
</evidence>
<organism evidence="7 8">
    <name type="scientific">Verruconis gallopava</name>
    <dbReference type="NCBI Taxonomy" id="253628"/>
    <lineage>
        <taxon>Eukaryota</taxon>
        <taxon>Fungi</taxon>
        <taxon>Dikarya</taxon>
        <taxon>Ascomycota</taxon>
        <taxon>Pezizomycotina</taxon>
        <taxon>Dothideomycetes</taxon>
        <taxon>Pleosporomycetidae</taxon>
        <taxon>Venturiales</taxon>
        <taxon>Sympoventuriaceae</taxon>
        <taxon>Verruconis</taxon>
    </lineage>
</organism>
<dbReference type="Gene3D" id="1.10.10.60">
    <property type="entry name" value="Homeodomain-like"/>
    <property type="match status" value="1"/>
</dbReference>
<evidence type="ECO:0000313" key="8">
    <source>
        <dbReference type="Proteomes" id="UP000053259"/>
    </source>
</evidence>
<name>A0A0D2ADH0_9PEZI</name>
<dbReference type="GO" id="GO:0005634">
    <property type="term" value="C:nucleus"/>
    <property type="evidence" value="ECO:0007669"/>
    <property type="project" value="UniProtKB-SubCell"/>
</dbReference>
<accession>A0A0D2ADH0</accession>
<evidence type="ECO:0000256" key="1">
    <source>
        <dbReference type="ARBA" id="ARBA00023125"/>
    </source>
</evidence>
<dbReference type="InterPro" id="IPR050224">
    <property type="entry name" value="TALE_homeobox"/>
</dbReference>
<dbReference type="AlphaFoldDB" id="A0A0D2ADH0"/>
<dbReference type="GO" id="GO:0006355">
    <property type="term" value="P:regulation of DNA-templated transcription"/>
    <property type="evidence" value="ECO:0007669"/>
    <property type="project" value="InterPro"/>
</dbReference>
<gene>
    <name evidence="7" type="ORF">PV09_04248</name>
</gene>
<evidence type="ECO:0000256" key="4">
    <source>
        <dbReference type="PROSITE-ProRule" id="PRU00108"/>
    </source>
</evidence>
<keyword evidence="8" id="KW-1185">Reference proteome</keyword>
<dbReference type="RefSeq" id="XP_016214360.1">
    <property type="nucleotide sequence ID" value="XM_016357568.1"/>
</dbReference>
<feature type="DNA-binding region" description="Homeobox" evidence="4">
    <location>
        <begin position="353"/>
        <end position="415"/>
    </location>
</feature>
<evidence type="ECO:0000313" key="7">
    <source>
        <dbReference type="EMBL" id="KIW04490.1"/>
    </source>
</evidence>
<dbReference type="CDD" id="cd00086">
    <property type="entry name" value="homeodomain"/>
    <property type="match status" value="1"/>
</dbReference>
<protein>
    <recommendedName>
        <fullName evidence="6">Homeobox domain-containing protein</fullName>
    </recommendedName>
</protein>
<feature type="region of interest" description="Disordered" evidence="5">
    <location>
        <begin position="35"/>
        <end position="155"/>
    </location>
</feature>
<feature type="region of interest" description="Disordered" evidence="5">
    <location>
        <begin position="414"/>
        <end position="454"/>
    </location>
</feature>
<dbReference type="PROSITE" id="PS50071">
    <property type="entry name" value="HOMEOBOX_2"/>
    <property type="match status" value="1"/>
</dbReference>
<feature type="compositionally biased region" description="Polar residues" evidence="5">
    <location>
        <begin position="206"/>
        <end position="218"/>
    </location>
</feature>
<dbReference type="PANTHER" id="PTHR11850">
    <property type="entry name" value="HOMEOBOX PROTEIN TRANSCRIPTION FACTORS"/>
    <property type="match status" value="1"/>
</dbReference>
<keyword evidence="2 4" id="KW-0371">Homeobox</keyword>
<feature type="compositionally biased region" description="Basic and acidic residues" evidence="5">
    <location>
        <begin position="414"/>
        <end position="429"/>
    </location>
</feature>
<evidence type="ECO:0000259" key="6">
    <source>
        <dbReference type="PROSITE" id="PS50071"/>
    </source>
</evidence>
<feature type="compositionally biased region" description="Low complexity" evidence="5">
    <location>
        <begin position="296"/>
        <end position="310"/>
    </location>
</feature>
<reference evidence="7 8" key="1">
    <citation type="submission" date="2015-01" db="EMBL/GenBank/DDBJ databases">
        <title>The Genome Sequence of Ochroconis gallopava CBS43764.</title>
        <authorList>
            <consortium name="The Broad Institute Genomics Platform"/>
            <person name="Cuomo C."/>
            <person name="de Hoog S."/>
            <person name="Gorbushina A."/>
            <person name="Stielow B."/>
            <person name="Teixiera M."/>
            <person name="Abouelleil A."/>
            <person name="Chapman S.B."/>
            <person name="Priest M."/>
            <person name="Young S.K."/>
            <person name="Wortman J."/>
            <person name="Nusbaum C."/>
            <person name="Birren B."/>
        </authorList>
    </citation>
    <scope>NUCLEOTIDE SEQUENCE [LARGE SCALE GENOMIC DNA]</scope>
    <source>
        <strain evidence="7 8">CBS 43764</strain>
    </source>
</reference>
<dbReference type="InterPro" id="IPR008422">
    <property type="entry name" value="KN_HD"/>
</dbReference>
<dbReference type="InterPro" id="IPR001356">
    <property type="entry name" value="HD"/>
</dbReference>
<feature type="compositionally biased region" description="Low complexity" evidence="5">
    <location>
        <begin position="97"/>
        <end position="110"/>
    </location>
</feature>
<dbReference type="EMBL" id="KN847540">
    <property type="protein sequence ID" value="KIW04491.1"/>
    <property type="molecule type" value="Genomic_DNA"/>
</dbReference>
<proteinExistence type="predicted"/>
<feature type="domain" description="Homeobox" evidence="6">
    <location>
        <begin position="351"/>
        <end position="414"/>
    </location>
</feature>
<sequence>MASPVTIHATHPSSHFFSVHSTYPEEHRARRLKESVMGQHRAHPYQRERSYSPPKKGIDYRSTRFPGLAVPFQQAQPPSRAHHSTNSSRSIVNQPDSSSRSSPMTPESTRIGVEQLVDGYASTRSATSHRESQRQDPLGRSPMRGPGDPETARLPGITSLLGLTQDCPTFEAEQRYQHSSSGHGYQQRPYGHSATSSLSSAASDPVSPNSYGGHSSRSPIPHPSYPDDRGRTQSRYPYPSREDPLLYSHCEYGRTQSNPGSHLRHPSSASHQYPPPPPPSGPNTMLPPPPDPFYNSAYSSQRQSYSYSQSHGPQIGQSWDRQRIDSAVPSYDHSMSASSGYGWGYPPHHNSLARKRRGNLPKEATRILKEWFGRHHDSPYPTEDEKQDLCRQTGLQISQVNNWFINARRRLPREDAKKLIDEGKNRAGTEDSADSDVPMDGAREDVADGNIRYS</sequence>
<comment type="subcellular location">
    <subcellularLocation>
        <location evidence="4">Nucleus</location>
    </subcellularLocation>
</comment>
<dbReference type="STRING" id="253628.A0A0D2ADH0"/>
<dbReference type="Pfam" id="PF05920">
    <property type="entry name" value="Homeobox_KN"/>
    <property type="match status" value="1"/>
</dbReference>